<evidence type="ECO:0008006" key="4">
    <source>
        <dbReference type="Google" id="ProtNLM"/>
    </source>
</evidence>
<evidence type="ECO:0000313" key="3">
    <source>
        <dbReference type="Proteomes" id="UP000613401"/>
    </source>
</evidence>
<gene>
    <name evidence="2" type="ORF">GCG54_00008612</name>
</gene>
<protein>
    <recommendedName>
        <fullName evidence="4">AA1-like domain-containing protein</fullName>
    </recommendedName>
</protein>
<accession>A0A8H4CKB8</accession>
<reference evidence="2" key="1">
    <citation type="journal article" date="2020" name="Phytopathology">
        <title>Genome sequence and comparative analysis of Colletotrichum gloeosporioides isolated from Liriodendron leaves.</title>
        <authorList>
            <person name="Fu F.F."/>
            <person name="Hao Z."/>
            <person name="Wang P."/>
            <person name="Lu Y."/>
            <person name="Xue L.J."/>
            <person name="Wei G."/>
            <person name="Tian Y."/>
            <person name="Baishi H."/>
            <person name="Xu H."/>
            <person name="Shi J."/>
            <person name="Cheng T."/>
            <person name="Wang G."/>
            <person name="Yi Y."/>
            <person name="Chen J."/>
        </authorList>
    </citation>
    <scope>NUCLEOTIDE SEQUENCE</scope>
    <source>
        <strain evidence="2">Lc1</strain>
    </source>
</reference>
<reference evidence="2" key="2">
    <citation type="submission" date="2020-03" db="EMBL/GenBank/DDBJ databases">
        <authorList>
            <person name="Fu F.-F."/>
            <person name="Chen J."/>
        </authorList>
    </citation>
    <scope>NUCLEOTIDE SEQUENCE</scope>
    <source>
        <strain evidence="2">Lc1</strain>
    </source>
</reference>
<feature type="chain" id="PRO_5034937700" description="AA1-like domain-containing protein" evidence="1">
    <location>
        <begin position="23"/>
        <end position="127"/>
    </location>
</feature>
<name>A0A8H4CKB8_COLGL</name>
<dbReference type="Proteomes" id="UP000613401">
    <property type="component" value="Unassembled WGS sequence"/>
</dbReference>
<dbReference type="AlphaFoldDB" id="A0A8H4CKB8"/>
<proteinExistence type="predicted"/>
<keyword evidence="3" id="KW-1185">Reference proteome</keyword>
<evidence type="ECO:0000256" key="1">
    <source>
        <dbReference type="SAM" id="SignalP"/>
    </source>
</evidence>
<dbReference type="RefSeq" id="XP_045264540.1">
    <property type="nucleotide sequence ID" value="XM_045408573.1"/>
</dbReference>
<sequence length="127" mass="14292">MQFNGFSFLLATLPFLSGLVEAGCNNVGGGVGNNPLKCTSYNAPKNVGSSVNGPLNSLTISRVEDDTKFPDWRFYTFKNNMNYDINFAVQFWNPNTQQNNWQTYTLSPDEKCDVHFLSTLQNFKLTC</sequence>
<dbReference type="GeneID" id="69015752"/>
<comment type="caution">
    <text evidence="2">The sequence shown here is derived from an EMBL/GenBank/DDBJ whole genome shotgun (WGS) entry which is preliminary data.</text>
</comment>
<evidence type="ECO:0000313" key="2">
    <source>
        <dbReference type="EMBL" id="KAF3805381.1"/>
    </source>
</evidence>
<organism evidence="2 3">
    <name type="scientific">Colletotrichum gloeosporioides</name>
    <name type="common">Anthracnose fungus</name>
    <name type="synonym">Glomerella cingulata</name>
    <dbReference type="NCBI Taxonomy" id="474922"/>
    <lineage>
        <taxon>Eukaryota</taxon>
        <taxon>Fungi</taxon>
        <taxon>Dikarya</taxon>
        <taxon>Ascomycota</taxon>
        <taxon>Pezizomycotina</taxon>
        <taxon>Sordariomycetes</taxon>
        <taxon>Hypocreomycetidae</taxon>
        <taxon>Glomerellales</taxon>
        <taxon>Glomerellaceae</taxon>
        <taxon>Colletotrichum</taxon>
        <taxon>Colletotrichum gloeosporioides species complex</taxon>
    </lineage>
</organism>
<dbReference type="EMBL" id="WVTB01000043">
    <property type="protein sequence ID" value="KAF3805381.1"/>
    <property type="molecule type" value="Genomic_DNA"/>
</dbReference>
<feature type="signal peptide" evidence="1">
    <location>
        <begin position="1"/>
        <end position="22"/>
    </location>
</feature>
<keyword evidence="1" id="KW-0732">Signal</keyword>